<evidence type="ECO:0000256" key="1">
    <source>
        <dbReference type="SAM" id="MobiDB-lite"/>
    </source>
</evidence>
<evidence type="ECO:0000313" key="2">
    <source>
        <dbReference type="EMBL" id="ELY72829.1"/>
    </source>
</evidence>
<name>L9YFF0_NATGS</name>
<dbReference type="Proteomes" id="UP000011613">
    <property type="component" value="Unassembled WGS sequence"/>
</dbReference>
<reference evidence="3 5" key="2">
    <citation type="submission" date="2017-12" db="EMBL/GenBank/DDBJ databases">
        <title>The characterization of oligonucleotides binding to NgAgo.</title>
        <authorList>
            <person name="Jiang L."/>
            <person name="He B."/>
            <person name="Kang J."/>
            <person name="Yu M."/>
            <person name="Li N."/>
            <person name="Fang Y."/>
            <person name="Tang Z."/>
            <person name="Wu P."/>
            <person name="Yao P."/>
            <person name="Huang J."/>
        </authorList>
    </citation>
    <scope>NUCLEOTIDE SEQUENCE [LARGE SCALE GENOMIC DNA]</scope>
    <source>
        <strain evidence="3 5">SP2</strain>
        <tissue evidence="3">Freeze-dried powder thallus</tissue>
    </source>
</reference>
<dbReference type="EMBL" id="AOIC01000023">
    <property type="protein sequence ID" value="ELY72829.1"/>
    <property type="molecule type" value="Genomic_DNA"/>
</dbReference>
<organism evidence="2 4">
    <name type="scientific">Natronobacterium gregoryi (strain ATCC 43098 / DSM 3393 / CCM 3738 / CIP 104747 / IAM 13177 / JCM 8860 / NBRC 102187 / NCIMB 2189 / SP2)</name>
    <dbReference type="NCBI Taxonomy" id="797304"/>
    <lineage>
        <taxon>Archaea</taxon>
        <taxon>Methanobacteriati</taxon>
        <taxon>Methanobacteriota</taxon>
        <taxon>Stenosarchaea group</taxon>
        <taxon>Halobacteria</taxon>
        <taxon>Halobacteriales</taxon>
        <taxon>Natrialbaceae</taxon>
        <taxon>Natronobacterium</taxon>
    </lineage>
</organism>
<feature type="compositionally biased region" description="Basic and acidic residues" evidence="1">
    <location>
        <begin position="217"/>
        <end position="227"/>
    </location>
</feature>
<feature type="compositionally biased region" description="Basic and acidic residues" evidence="1">
    <location>
        <begin position="136"/>
        <end position="160"/>
    </location>
</feature>
<accession>L9YFF0</accession>
<proteinExistence type="predicted"/>
<reference evidence="2 4" key="1">
    <citation type="journal article" date="2014" name="PLoS Genet.">
        <title>Phylogenetically driven sequencing of extremely halophilic archaea reveals strategies for static and dynamic osmo-response.</title>
        <authorList>
            <person name="Becker E.A."/>
            <person name="Seitzer P.M."/>
            <person name="Tritt A."/>
            <person name="Larsen D."/>
            <person name="Krusor M."/>
            <person name="Yao A.I."/>
            <person name="Wu D."/>
            <person name="Madern D."/>
            <person name="Eisen J.A."/>
            <person name="Darling A.E."/>
            <person name="Facciotti M.T."/>
        </authorList>
    </citation>
    <scope>NUCLEOTIDE SEQUENCE [LARGE SCALE GENOMIC DNA]</scope>
    <source>
        <strain evidence="2 4">SP2</strain>
    </source>
</reference>
<feature type="compositionally biased region" description="Acidic residues" evidence="1">
    <location>
        <begin position="190"/>
        <end position="214"/>
    </location>
</feature>
<dbReference type="GeneID" id="14207697"/>
<dbReference type="PATRIC" id="fig|797304.7.peg.477"/>
<feature type="region of interest" description="Disordered" evidence="1">
    <location>
        <begin position="119"/>
        <end position="262"/>
    </location>
</feature>
<dbReference type="AlphaFoldDB" id="L9YFF0"/>
<sequence>MTVTDDVRDRVTEILNAADAASEAVVAGPTETNGEAGDLVETATRASDLLESTEPEVLLEAVGLEMLPDGSEPDSIPEAIVEGEPAAVEHLERLLRLGNLADQADKAEIDDVIGVLRAAGESKSGRGSEPSAGEEATGREQPDGDGSLEDRLRSTMRETVTEFGDEVTQIQQRLEEVTAGDGEASRDEAGSADEGDEAETADEEPSDETGDEQGDGLFDRLGSDGRRSSRGVVRHSTTAPSPSDRTDMKALARFSTMPDRDD</sequence>
<comment type="caution">
    <text evidence="2">The sequence shown here is derived from an EMBL/GenBank/DDBJ whole genome shotgun (WGS) entry which is preliminary data.</text>
</comment>
<evidence type="ECO:0000313" key="5">
    <source>
        <dbReference type="Proteomes" id="UP000234484"/>
    </source>
</evidence>
<evidence type="ECO:0000313" key="3">
    <source>
        <dbReference type="EMBL" id="PLK21034.1"/>
    </source>
</evidence>
<protein>
    <submittedName>
        <fullName evidence="2">Uncharacterized protein</fullName>
    </submittedName>
</protein>
<dbReference type="RefSeq" id="WP_005576289.1">
    <property type="nucleotide sequence ID" value="NC_019792.1"/>
</dbReference>
<evidence type="ECO:0000313" key="4">
    <source>
        <dbReference type="Proteomes" id="UP000011613"/>
    </source>
</evidence>
<dbReference type="EMBL" id="PKKI01000014">
    <property type="protein sequence ID" value="PLK21034.1"/>
    <property type="molecule type" value="Genomic_DNA"/>
</dbReference>
<dbReference type="Proteomes" id="UP000234484">
    <property type="component" value="Unassembled WGS sequence"/>
</dbReference>
<gene>
    <name evidence="2" type="ORF">C490_02371</name>
    <name evidence="3" type="ORF">CYV19_06270</name>
</gene>